<dbReference type="InParanoid" id="A0CGC1"/>
<dbReference type="GO" id="GO:0097361">
    <property type="term" value="C:cytosolic [4Fe-4S] assembly targeting complex"/>
    <property type="evidence" value="ECO:0000318"/>
    <property type="project" value="GO_Central"/>
</dbReference>
<proteinExistence type="predicted"/>
<organism evidence="1 2">
    <name type="scientific">Paramecium tetraurelia</name>
    <dbReference type="NCBI Taxonomy" id="5888"/>
    <lineage>
        <taxon>Eukaryota</taxon>
        <taxon>Sar</taxon>
        <taxon>Alveolata</taxon>
        <taxon>Ciliophora</taxon>
        <taxon>Intramacronucleata</taxon>
        <taxon>Oligohymenophorea</taxon>
        <taxon>Peniculida</taxon>
        <taxon>Parameciidae</taxon>
        <taxon>Paramecium</taxon>
    </lineage>
</organism>
<dbReference type="PANTHER" id="PTHR19920">
    <property type="entry name" value="WD40 PROTEIN CIAO1"/>
    <property type="match status" value="1"/>
</dbReference>
<dbReference type="EMBL" id="CT868074">
    <property type="protein sequence ID" value="CAK69838.1"/>
    <property type="molecule type" value="Genomic_DNA"/>
</dbReference>
<dbReference type="OMA" id="EITIWLW"/>
<gene>
    <name evidence="1" type="ORF">GSPATT00007278001</name>
</gene>
<dbReference type="HOGENOM" id="CLU_518254_0_0_1"/>
<protein>
    <submittedName>
        <fullName evidence="1">Uncharacterized protein</fullName>
    </submittedName>
</protein>
<dbReference type="RefSeq" id="XP_001437235.1">
    <property type="nucleotide sequence ID" value="XM_001437198.1"/>
</dbReference>
<dbReference type="InterPro" id="IPR015943">
    <property type="entry name" value="WD40/YVTN_repeat-like_dom_sf"/>
</dbReference>
<dbReference type="PANTHER" id="PTHR19920:SF0">
    <property type="entry name" value="CYTOSOLIC IRON-SULFUR PROTEIN ASSEMBLY PROTEIN CIAO1-RELATED"/>
    <property type="match status" value="1"/>
</dbReference>
<evidence type="ECO:0000313" key="1">
    <source>
        <dbReference type="EMBL" id="CAK69838.1"/>
    </source>
</evidence>
<dbReference type="GeneID" id="5023028"/>
<dbReference type="InterPro" id="IPR036322">
    <property type="entry name" value="WD40_repeat_dom_sf"/>
</dbReference>
<dbReference type="Proteomes" id="UP000000600">
    <property type="component" value="Unassembled WGS sequence"/>
</dbReference>
<evidence type="ECO:0000313" key="2">
    <source>
        <dbReference type="Proteomes" id="UP000000600"/>
    </source>
</evidence>
<dbReference type="OrthoDB" id="10342119at2759"/>
<dbReference type="Gene3D" id="2.130.10.10">
    <property type="entry name" value="YVTN repeat-like/Quinoprotein amine dehydrogenase"/>
    <property type="match status" value="1"/>
</dbReference>
<dbReference type="AlphaFoldDB" id="A0CGC1"/>
<accession>A0CGC1</accession>
<dbReference type="SUPFAM" id="SSF50978">
    <property type="entry name" value="WD40 repeat-like"/>
    <property type="match status" value="2"/>
</dbReference>
<dbReference type="GO" id="GO:0016226">
    <property type="term" value="P:iron-sulfur cluster assembly"/>
    <property type="evidence" value="ECO:0000318"/>
    <property type="project" value="GO_Central"/>
</dbReference>
<keyword evidence="2" id="KW-1185">Reference proteome</keyword>
<dbReference type="STRING" id="5888.A0CGC1"/>
<sequence>MKNLKMISQNFVQSTWIYQLDFAKRSNQLITTFEKNRKDTIQFYSIVNLNCCKRLYEIRINLLYSIKLSYDENLIIIGGSDSIDLFKNKQAVWQKTQSIELPNCYAKDLDINQESSILITLSEESKKIFILNQSGFKWEIVQEIKNKDFGRKLCFITNESFVVTFQFNGILFYQFNTTDLKFQMTKQILIQKYSLEECKFLKFIQSQQLLLLQYGCYCNFIQFKDKELNTVEYKCNIEQGSIRLVQISDDGNYLVTVNRDNQLDLRRQTYPNFNFNLVHSFPQINQPTGMVTNHDASILVLTYKGQFQVLKKDCQQFNVIQITDLQDLNCSCLYFMKNSNQFIIGSIDDEITIWLWNSIEQQYKQQTKIIGPSFFIIMNPIEDLLIFAKDRYLTFWEKKQDGFSMVQILRKSEYVHSQLSINESGTKLCAVQYDCSIVIIIQEVNWKLKRKWMFHSKIKTDAIGIQSALLTETKLLIKQKNISLLDLYELNNDNNLLIKIKQTQLIQNIVDDQIQFLQSLFHKIMM</sequence>
<dbReference type="KEGG" id="ptm:GSPATT00007278001"/>
<reference evidence="1 2" key="1">
    <citation type="journal article" date="2006" name="Nature">
        <title>Global trends of whole-genome duplications revealed by the ciliate Paramecium tetraurelia.</title>
        <authorList>
            <consortium name="Genoscope"/>
            <person name="Aury J.-M."/>
            <person name="Jaillon O."/>
            <person name="Duret L."/>
            <person name="Noel B."/>
            <person name="Jubin C."/>
            <person name="Porcel B.M."/>
            <person name="Segurens B."/>
            <person name="Daubin V."/>
            <person name="Anthouard V."/>
            <person name="Aiach N."/>
            <person name="Arnaiz O."/>
            <person name="Billaut A."/>
            <person name="Beisson J."/>
            <person name="Blanc I."/>
            <person name="Bouhouche K."/>
            <person name="Camara F."/>
            <person name="Duharcourt S."/>
            <person name="Guigo R."/>
            <person name="Gogendeau D."/>
            <person name="Katinka M."/>
            <person name="Keller A.-M."/>
            <person name="Kissmehl R."/>
            <person name="Klotz C."/>
            <person name="Koll F."/>
            <person name="Le Moue A."/>
            <person name="Lepere C."/>
            <person name="Malinsky S."/>
            <person name="Nowacki M."/>
            <person name="Nowak J.K."/>
            <person name="Plattner H."/>
            <person name="Poulain J."/>
            <person name="Ruiz F."/>
            <person name="Serrano V."/>
            <person name="Zagulski M."/>
            <person name="Dessen P."/>
            <person name="Betermier M."/>
            <person name="Weissenbach J."/>
            <person name="Scarpelli C."/>
            <person name="Schachter V."/>
            <person name="Sperling L."/>
            <person name="Meyer E."/>
            <person name="Cohen J."/>
            <person name="Wincker P."/>
        </authorList>
    </citation>
    <scope>NUCLEOTIDE SEQUENCE [LARGE SCALE GENOMIC DNA]</scope>
    <source>
        <strain evidence="1 2">Stock d4-2</strain>
    </source>
</reference>
<name>A0CGC1_PARTE</name>